<keyword evidence="2" id="KW-1185">Reference proteome</keyword>
<dbReference type="Proteomes" id="UP001595892">
    <property type="component" value="Unassembled WGS sequence"/>
</dbReference>
<dbReference type="Gene3D" id="1.10.3790.10">
    <property type="entry name" value="NinB"/>
    <property type="match status" value="1"/>
</dbReference>
<dbReference type="SUPFAM" id="SSF103370">
    <property type="entry name" value="NinB"/>
    <property type="match status" value="1"/>
</dbReference>
<name>A0ABV9NGT2_9GAMM</name>
<organism evidence="1 2">
    <name type="scientific">Coralloluteibacterium thermophilum</name>
    <dbReference type="NCBI Taxonomy" id="2707049"/>
    <lineage>
        <taxon>Bacteria</taxon>
        <taxon>Pseudomonadati</taxon>
        <taxon>Pseudomonadota</taxon>
        <taxon>Gammaproteobacteria</taxon>
        <taxon>Lysobacterales</taxon>
        <taxon>Lysobacteraceae</taxon>
        <taxon>Coralloluteibacterium</taxon>
    </lineage>
</organism>
<dbReference type="InterPro" id="IPR008711">
    <property type="entry name" value="Recombinase_NinB"/>
</dbReference>
<evidence type="ECO:0000313" key="2">
    <source>
        <dbReference type="Proteomes" id="UP001595892"/>
    </source>
</evidence>
<protein>
    <submittedName>
        <fullName evidence="1">Recombination protein NinB</fullName>
    </submittedName>
</protein>
<gene>
    <name evidence="1" type="ORF">ACFO3Q_02975</name>
</gene>
<accession>A0ABV9NGT2</accession>
<dbReference type="Pfam" id="PF05772">
    <property type="entry name" value="NinB"/>
    <property type="match status" value="2"/>
</dbReference>
<sequence length="162" mass="17979">MKRPFVLDPGSPQFELARASLLRHLGDRLRAGQVTSVVVGDPARSLAQNARMWAVLHDIARQVGYRKPRWRGDRLVEEGGYVAFEIEPRAIALTPEEWKDVLSAALWRPRRLPGLEGGVVAVGLRTSSLTKRQMSDLIELAHAFGAEHGVRWSEPPAVEEAA</sequence>
<dbReference type="InterPro" id="IPR036619">
    <property type="entry name" value="NinB_sf"/>
</dbReference>
<reference evidence="2" key="1">
    <citation type="journal article" date="2019" name="Int. J. Syst. Evol. Microbiol.">
        <title>The Global Catalogue of Microorganisms (GCM) 10K type strain sequencing project: providing services to taxonomists for standard genome sequencing and annotation.</title>
        <authorList>
            <consortium name="The Broad Institute Genomics Platform"/>
            <consortium name="The Broad Institute Genome Sequencing Center for Infectious Disease"/>
            <person name="Wu L."/>
            <person name="Ma J."/>
        </authorList>
    </citation>
    <scope>NUCLEOTIDE SEQUENCE [LARGE SCALE GENOMIC DNA]</scope>
    <source>
        <strain evidence="2">CGMCC 1.13574</strain>
    </source>
</reference>
<evidence type="ECO:0000313" key="1">
    <source>
        <dbReference type="EMBL" id="MFC4727131.1"/>
    </source>
</evidence>
<proteinExistence type="predicted"/>
<dbReference type="RefSeq" id="WP_377003135.1">
    <property type="nucleotide sequence ID" value="NZ_JBHSGG010000003.1"/>
</dbReference>
<comment type="caution">
    <text evidence="1">The sequence shown here is derived from an EMBL/GenBank/DDBJ whole genome shotgun (WGS) entry which is preliminary data.</text>
</comment>
<dbReference type="EMBL" id="JBHSGG010000003">
    <property type="protein sequence ID" value="MFC4727131.1"/>
    <property type="molecule type" value="Genomic_DNA"/>
</dbReference>